<comment type="caution">
    <text evidence="1">The sequence shown here is derived from an EMBL/GenBank/DDBJ whole genome shotgun (WGS) entry which is preliminary data.</text>
</comment>
<evidence type="ECO:0000313" key="2">
    <source>
        <dbReference type="Proteomes" id="UP000567179"/>
    </source>
</evidence>
<reference evidence="1 2" key="1">
    <citation type="journal article" date="2020" name="ISME J.">
        <title>Uncovering the hidden diversity of litter-decomposition mechanisms in mushroom-forming fungi.</title>
        <authorList>
            <person name="Floudas D."/>
            <person name="Bentzer J."/>
            <person name="Ahren D."/>
            <person name="Johansson T."/>
            <person name="Persson P."/>
            <person name="Tunlid A."/>
        </authorList>
    </citation>
    <scope>NUCLEOTIDE SEQUENCE [LARGE SCALE GENOMIC DNA]</scope>
    <source>
        <strain evidence="1 2">CBS 101986</strain>
    </source>
</reference>
<proteinExistence type="predicted"/>
<keyword evidence="2" id="KW-1185">Reference proteome</keyword>
<accession>A0A8H5BW78</accession>
<name>A0A8H5BW78_9AGAR</name>
<protein>
    <submittedName>
        <fullName evidence="1">Uncharacterized protein</fullName>
    </submittedName>
</protein>
<dbReference type="Proteomes" id="UP000567179">
    <property type="component" value="Unassembled WGS sequence"/>
</dbReference>
<evidence type="ECO:0000313" key="1">
    <source>
        <dbReference type="EMBL" id="KAF5330709.1"/>
    </source>
</evidence>
<gene>
    <name evidence="1" type="ORF">D9619_005348</name>
</gene>
<dbReference type="AlphaFoldDB" id="A0A8H5BW78"/>
<sequence length="217" mass="23994">MPSTFPDFNYVCMQLSEGLESLQIKADNDTANAIPIALTSGNKISHGISDSFAMDVEENQECAFLGIEEVNDSDEMDNVGRGKNAPGLDRKGMKIPHHYFVRISPVALDLSDIQPSFSKHDNFQLVAWKSPEGRIKAIVTCDDDMQFVDPAKDGAYIIQGLNHYMGMHGKGLFLYIRAPDNDLHLGEIGDHLIEMCGLLGEFQECFEGMDVGWLPPA</sequence>
<dbReference type="EMBL" id="JAACJJ010000001">
    <property type="protein sequence ID" value="KAF5330709.1"/>
    <property type="molecule type" value="Genomic_DNA"/>
</dbReference>
<organism evidence="1 2">
    <name type="scientific">Psilocybe cf. subviscida</name>
    <dbReference type="NCBI Taxonomy" id="2480587"/>
    <lineage>
        <taxon>Eukaryota</taxon>
        <taxon>Fungi</taxon>
        <taxon>Dikarya</taxon>
        <taxon>Basidiomycota</taxon>
        <taxon>Agaricomycotina</taxon>
        <taxon>Agaricomycetes</taxon>
        <taxon>Agaricomycetidae</taxon>
        <taxon>Agaricales</taxon>
        <taxon>Agaricineae</taxon>
        <taxon>Strophariaceae</taxon>
        <taxon>Psilocybe</taxon>
    </lineage>
</organism>